<keyword evidence="3" id="KW-1185">Reference proteome</keyword>
<dbReference type="AlphaFoldDB" id="A0A8K0ME89"/>
<proteinExistence type="predicted"/>
<comment type="caution">
    <text evidence="2">The sequence shown here is derived from an EMBL/GenBank/DDBJ whole genome shotgun (WGS) entry which is preliminary data.</text>
</comment>
<feature type="region of interest" description="Disordered" evidence="1">
    <location>
        <begin position="77"/>
        <end position="106"/>
    </location>
</feature>
<accession>A0A8K0ME89</accession>
<evidence type="ECO:0000313" key="2">
    <source>
        <dbReference type="EMBL" id="KAF3443106.1"/>
    </source>
</evidence>
<dbReference type="OrthoDB" id="1166726at2759"/>
<evidence type="ECO:0000256" key="1">
    <source>
        <dbReference type="SAM" id="MobiDB-lite"/>
    </source>
</evidence>
<organism evidence="2 3">
    <name type="scientific">Rhamnella rubrinervis</name>
    <dbReference type="NCBI Taxonomy" id="2594499"/>
    <lineage>
        <taxon>Eukaryota</taxon>
        <taxon>Viridiplantae</taxon>
        <taxon>Streptophyta</taxon>
        <taxon>Embryophyta</taxon>
        <taxon>Tracheophyta</taxon>
        <taxon>Spermatophyta</taxon>
        <taxon>Magnoliopsida</taxon>
        <taxon>eudicotyledons</taxon>
        <taxon>Gunneridae</taxon>
        <taxon>Pentapetalae</taxon>
        <taxon>rosids</taxon>
        <taxon>fabids</taxon>
        <taxon>Rosales</taxon>
        <taxon>Rhamnaceae</taxon>
        <taxon>rhamnoid group</taxon>
        <taxon>Rhamneae</taxon>
        <taxon>Rhamnella</taxon>
    </lineage>
</organism>
<dbReference type="Proteomes" id="UP000796880">
    <property type="component" value="Unassembled WGS sequence"/>
</dbReference>
<gene>
    <name evidence="2" type="ORF">FNV43_RR17027</name>
</gene>
<protein>
    <submittedName>
        <fullName evidence="2">Uncharacterized protein</fullName>
    </submittedName>
</protein>
<evidence type="ECO:0000313" key="3">
    <source>
        <dbReference type="Proteomes" id="UP000796880"/>
    </source>
</evidence>
<feature type="compositionally biased region" description="Polar residues" evidence="1">
    <location>
        <begin position="94"/>
        <end position="106"/>
    </location>
</feature>
<name>A0A8K0ME89_9ROSA</name>
<feature type="region of interest" description="Disordered" evidence="1">
    <location>
        <begin position="16"/>
        <end position="35"/>
    </location>
</feature>
<reference evidence="2" key="1">
    <citation type="submission" date="2020-03" db="EMBL/GenBank/DDBJ databases">
        <title>A high-quality chromosome-level genome assembly of a woody plant with both climbing and erect habits, Rhamnella rubrinervis.</title>
        <authorList>
            <person name="Lu Z."/>
            <person name="Yang Y."/>
            <person name="Zhu X."/>
            <person name="Sun Y."/>
        </authorList>
    </citation>
    <scope>NUCLEOTIDE SEQUENCE</scope>
    <source>
        <strain evidence="2">BYM</strain>
        <tissue evidence="2">Leaf</tissue>
    </source>
</reference>
<feature type="compositionally biased region" description="Basic and acidic residues" evidence="1">
    <location>
        <begin position="22"/>
        <end position="35"/>
    </location>
</feature>
<dbReference type="EMBL" id="VOIH02000007">
    <property type="protein sequence ID" value="KAF3443106.1"/>
    <property type="molecule type" value="Genomic_DNA"/>
</dbReference>
<sequence>MVSSGTKICHPLTRTQKKRLQREHAVARREAEEREKGIMTVKQVEDRTVGLLAETSRAKDDVTDVKQVEDGIYDSMAETSKAKDDDSLAKASKTETTSCTADGVSSASNDDELLQELESHLLGQISRAQWMRMLKKKKSLGKEDQDLIPTEITMTNFVGGVTKCKGVLPVELIVGSKMLMIAFFVVESKSYYNTLLCVPSSLYQVLLFWNDEEVELVKADNRPFMVTTNAVKARYYDDDIGLIKFFGNTRFSRPAGVTALKDHKILQILAKKAYD</sequence>